<comment type="similarity">
    <text evidence="1">Belongs to the aldehyde dehydrogenase family.</text>
</comment>
<organism evidence="5 6">
    <name type="scientific">Cladophialophora psammophila CBS 110553</name>
    <dbReference type="NCBI Taxonomy" id="1182543"/>
    <lineage>
        <taxon>Eukaryota</taxon>
        <taxon>Fungi</taxon>
        <taxon>Dikarya</taxon>
        <taxon>Ascomycota</taxon>
        <taxon>Pezizomycotina</taxon>
        <taxon>Eurotiomycetes</taxon>
        <taxon>Chaetothyriomycetidae</taxon>
        <taxon>Chaetothyriales</taxon>
        <taxon>Herpotrichiellaceae</taxon>
        <taxon>Cladophialophora</taxon>
    </lineage>
</organism>
<dbReference type="OrthoDB" id="310895at2759"/>
<dbReference type="GeneID" id="19196105"/>
<sequence>MIDSAKAGEAELLVGGNSIGKTGCFIEPTVFVNPKPKAEILTDEVFGAVSVISTFDTEEEVIQKANDTEYGLMSGVFTRDITRALRFSFKLETGIVGVNWASFLNIQVPFGGVKASGLGREFEMGVLRSFTETKTILIK</sequence>
<dbReference type="InterPro" id="IPR016163">
    <property type="entry name" value="Ald_DH_C"/>
</dbReference>
<dbReference type="Proteomes" id="UP000019471">
    <property type="component" value="Unassembled WGS sequence"/>
</dbReference>
<dbReference type="Gene3D" id="3.40.309.10">
    <property type="entry name" value="Aldehyde Dehydrogenase, Chain A, domain 2"/>
    <property type="match status" value="1"/>
</dbReference>
<protein>
    <recommendedName>
        <fullName evidence="2">aldehyde dehydrogenase (NAD(+))</fullName>
        <ecNumber evidence="2">1.2.1.3</ecNumber>
    </recommendedName>
</protein>
<evidence type="ECO:0000259" key="4">
    <source>
        <dbReference type="Pfam" id="PF00171"/>
    </source>
</evidence>
<evidence type="ECO:0000256" key="2">
    <source>
        <dbReference type="ARBA" id="ARBA00024226"/>
    </source>
</evidence>
<dbReference type="InterPro" id="IPR016161">
    <property type="entry name" value="Ald_DH/histidinol_DH"/>
</dbReference>
<dbReference type="STRING" id="1182543.W9WF84"/>
<comment type="caution">
    <text evidence="5">The sequence shown here is derived from an EMBL/GenBank/DDBJ whole genome shotgun (WGS) entry which is preliminary data.</text>
</comment>
<dbReference type="GO" id="GO:0004029">
    <property type="term" value="F:aldehyde dehydrogenase (NAD+) activity"/>
    <property type="evidence" value="ECO:0007669"/>
    <property type="project" value="UniProtKB-EC"/>
</dbReference>
<comment type="catalytic activity">
    <reaction evidence="3">
        <text>an aldehyde + NAD(+) + H2O = a carboxylate + NADH + 2 H(+)</text>
        <dbReference type="Rhea" id="RHEA:16185"/>
        <dbReference type="ChEBI" id="CHEBI:15377"/>
        <dbReference type="ChEBI" id="CHEBI:15378"/>
        <dbReference type="ChEBI" id="CHEBI:17478"/>
        <dbReference type="ChEBI" id="CHEBI:29067"/>
        <dbReference type="ChEBI" id="CHEBI:57540"/>
        <dbReference type="ChEBI" id="CHEBI:57945"/>
        <dbReference type="EC" id="1.2.1.3"/>
    </reaction>
</comment>
<dbReference type="SUPFAM" id="SSF53720">
    <property type="entry name" value="ALDH-like"/>
    <property type="match status" value="1"/>
</dbReference>
<dbReference type="InterPro" id="IPR016162">
    <property type="entry name" value="Ald_DH_N"/>
</dbReference>
<dbReference type="eggNOG" id="KOG2450">
    <property type="taxonomic scope" value="Eukaryota"/>
</dbReference>
<dbReference type="Pfam" id="PF00171">
    <property type="entry name" value="Aldedh"/>
    <property type="match status" value="1"/>
</dbReference>
<dbReference type="EMBL" id="AMGX01000025">
    <property type="protein sequence ID" value="EXJ63655.1"/>
    <property type="molecule type" value="Genomic_DNA"/>
</dbReference>
<name>W9WF84_9EURO</name>
<dbReference type="EC" id="1.2.1.3" evidence="2"/>
<proteinExistence type="inferred from homology"/>
<dbReference type="Gene3D" id="3.40.605.10">
    <property type="entry name" value="Aldehyde Dehydrogenase, Chain A, domain 1"/>
    <property type="match status" value="1"/>
</dbReference>
<evidence type="ECO:0000256" key="3">
    <source>
        <dbReference type="ARBA" id="ARBA00049194"/>
    </source>
</evidence>
<evidence type="ECO:0000313" key="6">
    <source>
        <dbReference type="Proteomes" id="UP000019471"/>
    </source>
</evidence>
<dbReference type="InterPro" id="IPR015590">
    <property type="entry name" value="Aldehyde_DH_dom"/>
</dbReference>
<evidence type="ECO:0000256" key="1">
    <source>
        <dbReference type="ARBA" id="ARBA00009986"/>
    </source>
</evidence>
<dbReference type="RefSeq" id="XP_007750178.1">
    <property type="nucleotide sequence ID" value="XM_007751988.1"/>
</dbReference>
<reference evidence="5 6" key="1">
    <citation type="submission" date="2013-03" db="EMBL/GenBank/DDBJ databases">
        <title>The Genome Sequence of Cladophialophora psammophila CBS 110553.</title>
        <authorList>
            <consortium name="The Broad Institute Genomics Platform"/>
            <person name="Cuomo C."/>
            <person name="de Hoog S."/>
            <person name="Gorbushina A."/>
            <person name="Walker B."/>
            <person name="Young S.K."/>
            <person name="Zeng Q."/>
            <person name="Gargeya S."/>
            <person name="Fitzgerald M."/>
            <person name="Haas B."/>
            <person name="Abouelleil A."/>
            <person name="Allen A.W."/>
            <person name="Alvarado L."/>
            <person name="Arachchi H.M."/>
            <person name="Berlin A.M."/>
            <person name="Chapman S.B."/>
            <person name="Gainer-Dewar J."/>
            <person name="Goldberg J."/>
            <person name="Griggs A."/>
            <person name="Gujja S."/>
            <person name="Hansen M."/>
            <person name="Howarth C."/>
            <person name="Imamovic A."/>
            <person name="Ireland A."/>
            <person name="Larimer J."/>
            <person name="McCowan C."/>
            <person name="Murphy C."/>
            <person name="Pearson M."/>
            <person name="Poon T.W."/>
            <person name="Priest M."/>
            <person name="Roberts A."/>
            <person name="Saif S."/>
            <person name="Shea T."/>
            <person name="Sisk P."/>
            <person name="Sykes S."/>
            <person name="Wortman J."/>
            <person name="Nusbaum C."/>
            <person name="Birren B."/>
        </authorList>
    </citation>
    <scope>NUCLEOTIDE SEQUENCE [LARGE SCALE GENOMIC DNA]</scope>
    <source>
        <strain evidence="5 6">CBS 110553</strain>
    </source>
</reference>
<feature type="domain" description="Aldehyde dehydrogenase" evidence="4">
    <location>
        <begin position="2"/>
        <end position="136"/>
    </location>
</feature>
<dbReference type="HOGENOM" id="CLU_005391_1_4_1"/>
<dbReference type="PANTHER" id="PTHR11699">
    <property type="entry name" value="ALDEHYDE DEHYDROGENASE-RELATED"/>
    <property type="match status" value="1"/>
</dbReference>
<evidence type="ECO:0000313" key="5">
    <source>
        <dbReference type="EMBL" id="EXJ63655.1"/>
    </source>
</evidence>
<keyword evidence="6" id="KW-1185">Reference proteome</keyword>
<dbReference type="AlphaFoldDB" id="W9WF84"/>
<gene>
    <name evidence="5" type="ORF">A1O5_11416</name>
</gene>
<accession>W9WF84</accession>